<proteinExistence type="predicted"/>
<dbReference type="EMBL" id="CP040710">
    <property type="protein sequence ID" value="QCX01337.1"/>
    <property type="molecule type" value="Genomic_DNA"/>
</dbReference>
<sequence length="146" mass="16993">MNLKNFTIESSFTEISYGDIWIDLHNDYLWTETINDSKSIKLFYEKREAEWVNEAAPVWFCIKIDGVKGVWTKENDNDYPIEHLENDKNTPDLFGFGYSGNEIMDEPTDFKKSSEELEALIFTFVTGRTLKISGQTAEIIELKNFN</sequence>
<evidence type="ECO:0000313" key="1">
    <source>
        <dbReference type="EMBL" id="QCX01337.1"/>
    </source>
</evidence>
<accession>A0A5B7SS42</accession>
<dbReference type="KEGG" id="asag:FGM00_14915"/>
<evidence type="ECO:0000313" key="2">
    <source>
        <dbReference type="Proteomes" id="UP000310017"/>
    </source>
</evidence>
<name>A0A5B7SS42_9FLAO</name>
<protein>
    <submittedName>
        <fullName evidence="1">Uncharacterized protein</fullName>
    </submittedName>
</protein>
<dbReference type="Proteomes" id="UP000310017">
    <property type="component" value="Chromosome"/>
</dbReference>
<gene>
    <name evidence="1" type="ORF">FGM00_14915</name>
</gene>
<reference evidence="1 2" key="1">
    <citation type="submission" date="2019-05" db="EMBL/GenBank/DDBJ databases">
        <title>Genome sequencing of F202Z8.</title>
        <authorList>
            <person name="Kwon Y.M."/>
        </authorList>
    </citation>
    <scope>NUCLEOTIDE SEQUENCE [LARGE SCALE GENOMIC DNA]</scope>
    <source>
        <strain evidence="1 2">F202Z8</strain>
    </source>
</reference>
<dbReference type="RefSeq" id="WP_138853676.1">
    <property type="nucleotide sequence ID" value="NZ_CP040710.1"/>
</dbReference>
<keyword evidence="2" id="KW-1185">Reference proteome</keyword>
<dbReference type="AlphaFoldDB" id="A0A5B7SS42"/>
<organism evidence="1 2">
    <name type="scientific">Aggregatimonas sangjinii</name>
    <dbReference type="NCBI Taxonomy" id="2583587"/>
    <lineage>
        <taxon>Bacteria</taxon>
        <taxon>Pseudomonadati</taxon>
        <taxon>Bacteroidota</taxon>
        <taxon>Flavobacteriia</taxon>
        <taxon>Flavobacteriales</taxon>
        <taxon>Flavobacteriaceae</taxon>
        <taxon>Aggregatimonas</taxon>
    </lineage>
</organism>